<dbReference type="GO" id="GO:0008422">
    <property type="term" value="F:beta-glucosidase activity"/>
    <property type="evidence" value="ECO:0007669"/>
    <property type="project" value="TreeGrafter"/>
</dbReference>
<dbReference type="RefSeq" id="XP_033381074.1">
    <property type="nucleotide sequence ID" value="XM_033530065.1"/>
</dbReference>
<proteinExistence type="inferred from homology"/>
<keyword evidence="2 5" id="KW-0378">Hydrolase</keyword>
<gene>
    <name evidence="7" type="ORF">BU24DRAFT_435127</name>
</gene>
<evidence type="ECO:0000259" key="6">
    <source>
        <dbReference type="Pfam" id="PF00150"/>
    </source>
</evidence>
<dbReference type="GO" id="GO:0005576">
    <property type="term" value="C:extracellular region"/>
    <property type="evidence" value="ECO:0007669"/>
    <property type="project" value="TreeGrafter"/>
</dbReference>
<evidence type="ECO:0000256" key="2">
    <source>
        <dbReference type="ARBA" id="ARBA00022801"/>
    </source>
</evidence>
<dbReference type="GO" id="GO:0009251">
    <property type="term" value="P:glucan catabolic process"/>
    <property type="evidence" value="ECO:0007669"/>
    <property type="project" value="TreeGrafter"/>
</dbReference>
<keyword evidence="8" id="KW-1185">Reference proteome</keyword>
<dbReference type="Gene3D" id="3.20.20.80">
    <property type="entry name" value="Glycosidases"/>
    <property type="match status" value="1"/>
</dbReference>
<dbReference type="Pfam" id="PF00150">
    <property type="entry name" value="Cellulase"/>
    <property type="match status" value="1"/>
</dbReference>
<evidence type="ECO:0000313" key="8">
    <source>
        <dbReference type="Proteomes" id="UP000799778"/>
    </source>
</evidence>
<comment type="similarity">
    <text evidence="1 5">Belongs to the glycosyl hydrolase 5 (cellulase A) family.</text>
</comment>
<accession>A0A6A5XHI5</accession>
<protein>
    <submittedName>
        <fullName evidence="7">Glycoside hydrolase family 5 protein</fullName>
    </submittedName>
</protein>
<dbReference type="SUPFAM" id="SSF51445">
    <property type="entry name" value="(Trans)glycosidases"/>
    <property type="match status" value="1"/>
</dbReference>
<evidence type="ECO:0000256" key="4">
    <source>
        <dbReference type="ARBA" id="ARBA00023316"/>
    </source>
</evidence>
<dbReference type="InterPro" id="IPR050386">
    <property type="entry name" value="Glycosyl_hydrolase_5"/>
</dbReference>
<dbReference type="GO" id="GO:0071555">
    <property type="term" value="P:cell wall organization"/>
    <property type="evidence" value="ECO:0007669"/>
    <property type="project" value="UniProtKB-KW"/>
</dbReference>
<feature type="domain" description="Glycoside hydrolase family 5" evidence="6">
    <location>
        <begin position="73"/>
        <end position="333"/>
    </location>
</feature>
<dbReference type="GO" id="GO:0009986">
    <property type="term" value="C:cell surface"/>
    <property type="evidence" value="ECO:0007669"/>
    <property type="project" value="TreeGrafter"/>
</dbReference>
<dbReference type="PANTHER" id="PTHR31297:SF13">
    <property type="entry name" value="PUTATIVE-RELATED"/>
    <property type="match status" value="1"/>
</dbReference>
<dbReference type="GeneID" id="54287462"/>
<evidence type="ECO:0000313" key="7">
    <source>
        <dbReference type="EMBL" id="KAF2012735.1"/>
    </source>
</evidence>
<keyword evidence="3 5" id="KW-0326">Glycosidase</keyword>
<dbReference type="FunFam" id="3.20.20.80:FF:000130">
    <property type="entry name" value="Endoglucanase C"/>
    <property type="match status" value="1"/>
</dbReference>
<name>A0A6A5XHI5_9PLEO</name>
<evidence type="ECO:0000256" key="1">
    <source>
        <dbReference type="ARBA" id="ARBA00005641"/>
    </source>
</evidence>
<dbReference type="AlphaFoldDB" id="A0A6A5XHI5"/>
<sequence length="464" mass="53861">MASGFLRVRGNKIVDQNGEVVILRGASLGGSLNMENFMNGYPGTESSTRAAMLQVMGTENYEFFFDRFHHYFFTEKDAEFLKSCGLNSVRVPFSYKHFESDLNPRVLKEDGFLRLDRIVNICSVHEIYVILDMHAVPGCQNSDWHSDNHTSYAAFWDFKDHQDRTVWLWEHIARRYKDNTWVAGYNPLNEPSDSEQVRVAAFYERLNQSIRAIDPNHMFFLDGNTFAMEWKGFKDIVPNSVYSIHDYIMMGFPIGQRYVGSSEQNAKLRQQYKRKREFQDQHGVPIWVGEFGPTYENSDPDSAAINTCRYNLLREQLRVYDEDQLSWSIWLYKDIGVMGMISTSPKSAWSTLLKPFLGRKAQLQVDSFTTHKSERVDKLINDLAEWIDEVSPAAKRTYPSNWDTKQHIRRNTLQTFLATTLCTEFAELFRGKTQADLDELAKSYAFENCVQREELNAILANRSC</sequence>
<keyword evidence="4" id="KW-0961">Cell wall biogenesis/degradation</keyword>
<dbReference type="OrthoDB" id="1887033at2759"/>
<evidence type="ECO:0000256" key="5">
    <source>
        <dbReference type="RuleBase" id="RU361153"/>
    </source>
</evidence>
<dbReference type="InterPro" id="IPR017853">
    <property type="entry name" value="GH"/>
</dbReference>
<organism evidence="7 8">
    <name type="scientific">Aaosphaeria arxii CBS 175.79</name>
    <dbReference type="NCBI Taxonomy" id="1450172"/>
    <lineage>
        <taxon>Eukaryota</taxon>
        <taxon>Fungi</taxon>
        <taxon>Dikarya</taxon>
        <taxon>Ascomycota</taxon>
        <taxon>Pezizomycotina</taxon>
        <taxon>Dothideomycetes</taxon>
        <taxon>Pleosporomycetidae</taxon>
        <taxon>Pleosporales</taxon>
        <taxon>Pleosporales incertae sedis</taxon>
        <taxon>Aaosphaeria</taxon>
    </lineage>
</organism>
<dbReference type="InterPro" id="IPR001547">
    <property type="entry name" value="Glyco_hydro_5"/>
</dbReference>
<dbReference type="Proteomes" id="UP000799778">
    <property type="component" value="Unassembled WGS sequence"/>
</dbReference>
<dbReference type="PANTHER" id="PTHR31297">
    <property type="entry name" value="GLUCAN ENDO-1,6-BETA-GLUCOSIDASE B"/>
    <property type="match status" value="1"/>
</dbReference>
<evidence type="ECO:0000256" key="3">
    <source>
        <dbReference type="ARBA" id="ARBA00023295"/>
    </source>
</evidence>
<reference evidence="7" key="1">
    <citation type="journal article" date="2020" name="Stud. Mycol.">
        <title>101 Dothideomycetes genomes: a test case for predicting lifestyles and emergence of pathogens.</title>
        <authorList>
            <person name="Haridas S."/>
            <person name="Albert R."/>
            <person name="Binder M."/>
            <person name="Bloem J."/>
            <person name="Labutti K."/>
            <person name="Salamov A."/>
            <person name="Andreopoulos B."/>
            <person name="Baker S."/>
            <person name="Barry K."/>
            <person name="Bills G."/>
            <person name="Bluhm B."/>
            <person name="Cannon C."/>
            <person name="Castanera R."/>
            <person name="Culley D."/>
            <person name="Daum C."/>
            <person name="Ezra D."/>
            <person name="Gonzalez J."/>
            <person name="Henrissat B."/>
            <person name="Kuo A."/>
            <person name="Liang C."/>
            <person name="Lipzen A."/>
            <person name="Lutzoni F."/>
            <person name="Magnuson J."/>
            <person name="Mondo S."/>
            <person name="Nolan M."/>
            <person name="Ohm R."/>
            <person name="Pangilinan J."/>
            <person name="Park H.-J."/>
            <person name="Ramirez L."/>
            <person name="Alfaro M."/>
            <person name="Sun H."/>
            <person name="Tritt A."/>
            <person name="Yoshinaga Y."/>
            <person name="Zwiers L.-H."/>
            <person name="Turgeon B."/>
            <person name="Goodwin S."/>
            <person name="Spatafora J."/>
            <person name="Crous P."/>
            <person name="Grigoriev I."/>
        </authorList>
    </citation>
    <scope>NUCLEOTIDE SEQUENCE</scope>
    <source>
        <strain evidence="7">CBS 175.79</strain>
    </source>
</reference>
<dbReference type="EMBL" id="ML978072">
    <property type="protein sequence ID" value="KAF2012735.1"/>
    <property type="molecule type" value="Genomic_DNA"/>
</dbReference>